<dbReference type="EMBL" id="JARBJD010000014">
    <property type="protein sequence ID" value="KAK2961786.1"/>
    <property type="molecule type" value="Genomic_DNA"/>
</dbReference>
<sequence length="142" mass="15278">MEGEYNLTLSVNSSSTENVTLTATFDAAGRGVATAVLIDLSDPPIVDLSYNTRYEVIGVKKASTPVWFENDLVFTTIAVPARLVSISVGEYAIGMDFVELSFGSIALPREETFTLTLESVHSDSTTPHQKVVTLETDGQASE</sequence>
<accession>A0ABQ9YDF1</accession>
<evidence type="ECO:0000313" key="2">
    <source>
        <dbReference type="Proteomes" id="UP001281761"/>
    </source>
</evidence>
<gene>
    <name evidence="1" type="ORF">BLNAU_3223</name>
</gene>
<organism evidence="1 2">
    <name type="scientific">Blattamonas nauphoetae</name>
    <dbReference type="NCBI Taxonomy" id="2049346"/>
    <lineage>
        <taxon>Eukaryota</taxon>
        <taxon>Metamonada</taxon>
        <taxon>Preaxostyla</taxon>
        <taxon>Oxymonadida</taxon>
        <taxon>Blattamonas</taxon>
    </lineage>
</organism>
<name>A0ABQ9YDF1_9EUKA</name>
<comment type="caution">
    <text evidence="1">The sequence shown here is derived from an EMBL/GenBank/DDBJ whole genome shotgun (WGS) entry which is preliminary data.</text>
</comment>
<keyword evidence="2" id="KW-1185">Reference proteome</keyword>
<dbReference type="Proteomes" id="UP001281761">
    <property type="component" value="Unassembled WGS sequence"/>
</dbReference>
<proteinExistence type="predicted"/>
<evidence type="ECO:0000313" key="1">
    <source>
        <dbReference type="EMBL" id="KAK2961786.1"/>
    </source>
</evidence>
<reference evidence="1 2" key="1">
    <citation type="journal article" date="2022" name="bioRxiv">
        <title>Genomics of Preaxostyla Flagellates Illuminates Evolutionary Transitions and the Path Towards Mitochondrial Loss.</title>
        <authorList>
            <person name="Novak L.V.F."/>
            <person name="Treitli S.C."/>
            <person name="Pyrih J."/>
            <person name="Halakuc P."/>
            <person name="Pipaliya S.V."/>
            <person name="Vacek V."/>
            <person name="Brzon O."/>
            <person name="Soukal P."/>
            <person name="Eme L."/>
            <person name="Dacks J.B."/>
            <person name="Karnkowska A."/>
            <person name="Elias M."/>
            <person name="Hampl V."/>
        </authorList>
    </citation>
    <scope>NUCLEOTIDE SEQUENCE [LARGE SCALE GENOMIC DNA]</scope>
    <source>
        <strain evidence="1">NAU3</strain>
        <tissue evidence="1">Gut</tissue>
    </source>
</reference>
<protein>
    <submittedName>
        <fullName evidence="1">Uncharacterized protein</fullName>
    </submittedName>
</protein>